<dbReference type="EMBL" id="BARV01016318">
    <property type="protein sequence ID" value="GAI25564.1"/>
    <property type="molecule type" value="Genomic_DNA"/>
</dbReference>
<sequence length="32" mass="3784">FIFNLVKQSRDAIISGDFESFRLDFINKYKGD</sequence>
<gene>
    <name evidence="1" type="ORF">S06H3_28021</name>
</gene>
<proteinExistence type="predicted"/>
<accession>X1P3S8</accession>
<dbReference type="AlphaFoldDB" id="X1P3S8"/>
<reference evidence="1" key="1">
    <citation type="journal article" date="2014" name="Front. Microbiol.">
        <title>High frequency of phylogenetically diverse reductive dehalogenase-homologous genes in deep subseafloor sedimentary metagenomes.</title>
        <authorList>
            <person name="Kawai M."/>
            <person name="Futagami T."/>
            <person name="Toyoda A."/>
            <person name="Takaki Y."/>
            <person name="Nishi S."/>
            <person name="Hori S."/>
            <person name="Arai W."/>
            <person name="Tsubouchi T."/>
            <person name="Morono Y."/>
            <person name="Uchiyama I."/>
            <person name="Ito T."/>
            <person name="Fujiyama A."/>
            <person name="Inagaki F."/>
            <person name="Takami H."/>
        </authorList>
    </citation>
    <scope>NUCLEOTIDE SEQUENCE</scope>
    <source>
        <strain evidence="1">Expedition CK06-06</strain>
    </source>
</reference>
<name>X1P3S8_9ZZZZ</name>
<protein>
    <submittedName>
        <fullName evidence="1">Uncharacterized protein</fullName>
    </submittedName>
</protein>
<feature type="non-terminal residue" evidence="1">
    <location>
        <position position="1"/>
    </location>
</feature>
<comment type="caution">
    <text evidence="1">The sequence shown here is derived from an EMBL/GenBank/DDBJ whole genome shotgun (WGS) entry which is preliminary data.</text>
</comment>
<organism evidence="1">
    <name type="scientific">marine sediment metagenome</name>
    <dbReference type="NCBI Taxonomy" id="412755"/>
    <lineage>
        <taxon>unclassified sequences</taxon>
        <taxon>metagenomes</taxon>
        <taxon>ecological metagenomes</taxon>
    </lineage>
</organism>
<evidence type="ECO:0000313" key="1">
    <source>
        <dbReference type="EMBL" id="GAI25564.1"/>
    </source>
</evidence>